<dbReference type="SUPFAM" id="SSF56281">
    <property type="entry name" value="Metallo-hydrolase/oxidoreductase"/>
    <property type="match status" value="1"/>
</dbReference>
<reference evidence="2 3" key="1">
    <citation type="journal article" date="2018" name="PLoS ONE">
        <title>The draft genome of Kipferlia bialata reveals reductive genome evolution in fornicate parasites.</title>
        <authorList>
            <person name="Tanifuji G."/>
            <person name="Takabayashi S."/>
            <person name="Kume K."/>
            <person name="Takagi M."/>
            <person name="Nakayama T."/>
            <person name="Kamikawa R."/>
            <person name="Inagaki Y."/>
            <person name="Hashimoto T."/>
        </authorList>
    </citation>
    <scope>NUCLEOTIDE SEQUENCE [LARGE SCALE GENOMIC DNA]</scope>
    <source>
        <strain evidence="2">NY0173</strain>
    </source>
</reference>
<proteinExistence type="predicted"/>
<evidence type="ECO:0000313" key="3">
    <source>
        <dbReference type="Proteomes" id="UP000265618"/>
    </source>
</evidence>
<dbReference type="Pfam" id="PF00753">
    <property type="entry name" value="Lactamase_B"/>
    <property type="match status" value="1"/>
</dbReference>
<sequence>IVIYNGVLIDAGYSEKVVQLLDVLPMDLIGICLTHTHQDHIGGLDQYYGE</sequence>
<evidence type="ECO:0000259" key="1">
    <source>
        <dbReference type="Pfam" id="PF00753"/>
    </source>
</evidence>
<organism evidence="2 3">
    <name type="scientific">Kipferlia bialata</name>
    <dbReference type="NCBI Taxonomy" id="797122"/>
    <lineage>
        <taxon>Eukaryota</taxon>
        <taxon>Metamonada</taxon>
        <taxon>Carpediemonas-like organisms</taxon>
        <taxon>Kipferlia</taxon>
    </lineage>
</organism>
<dbReference type="OrthoDB" id="17458at2759"/>
<dbReference type="InterPro" id="IPR001279">
    <property type="entry name" value="Metallo-B-lactamas"/>
</dbReference>
<evidence type="ECO:0000313" key="2">
    <source>
        <dbReference type="EMBL" id="GIQ91939.1"/>
    </source>
</evidence>
<dbReference type="InterPro" id="IPR036866">
    <property type="entry name" value="RibonucZ/Hydroxyglut_hydro"/>
</dbReference>
<feature type="domain" description="Metallo-beta-lactamase" evidence="1">
    <location>
        <begin position="7"/>
        <end position="46"/>
    </location>
</feature>
<dbReference type="Proteomes" id="UP000265618">
    <property type="component" value="Unassembled WGS sequence"/>
</dbReference>
<name>A0A9K3DDJ8_9EUKA</name>
<keyword evidence="3" id="KW-1185">Reference proteome</keyword>
<accession>A0A9K3DDJ8</accession>
<dbReference type="Gene3D" id="3.60.15.10">
    <property type="entry name" value="Ribonuclease Z/Hydroxyacylglutathione hydrolase-like"/>
    <property type="match status" value="1"/>
</dbReference>
<dbReference type="AlphaFoldDB" id="A0A9K3DDJ8"/>
<dbReference type="EMBL" id="BDIP01008630">
    <property type="protein sequence ID" value="GIQ91939.1"/>
    <property type="molecule type" value="Genomic_DNA"/>
</dbReference>
<protein>
    <recommendedName>
        <fullName evidence="1">Metallo-beta-lactamase domain-containing protein</fullName>
    </recommendedName>
</protein>
<comment type="caution">
    <text evidence="2">The sequence shown here is derived from an EMBL/GenBank/DDBJ whole genome shotgun (WGS) entry which is preliminary data.</text>
</comment>
<feature type="non-terminal residue" evidence="2">
    <location>
        <position position="1"/>
    </location>
</feature>
<gene>
    <name evidence="2" type="ORF">KIPB_015421</name>
</gene>
<feature type="non-terminal residue" evidence="2">
    <location>
        <position position="50"/>
    </location>
</feature>